<name>A0A1G1L0Y3_9BACT</name>
<comment type="caution">
    <text evidence="3">The sequence shown here is derived from an EMBL/GenBank/DDBJ whole genome shotgun (WGS) entry which is preliminary data.</text>
</comment>
<protein>
    <recommendedName>
        <fullName evidence="2">CxxC-x17-CxxC domain-containing protein</fullName>
    </recommendedName>
</protein>
<dbReference type="AlphaFoldDB" id="A0A1G1L0Y3"/>
<dbReference type="EMBL" id="MHFR01000028">
    <property type="protein sequence ID" value="OGW98794.1"/>
    <property type="molecule type" value="Genomic_DNA"/>
</dbReference>
<feature type="region of interest" description="Disordered" evidence="1">
    <location>
        <begin position="1"/>
        <end position="23"/>
    </location>
</feature>
<reference evidence="3 4" key="1">
    <citation type="journal article" date="2016" name="Nat. Commun.">
        <title>Thousands of microbial genomes shed light on interconnected biogeochemical processes in an aquifer system.</title>
        <authorList>
            <person name="Anantharaman K."/>
            <person name="Brown C.T."/>
            <person name="Hug L.A."/>
            <person name="Sharon I."/>
            <person name="Castelle C.J."/>
            <person name="Probst A.J."/>
            <person name="Thomas B.C."/>
            <person name="Singh A."/>
            <person name="Wilkins M.J."/>
            <person name="Karaoz U."/>
            <person name="Brodie E.L."/>
            <person name="Williams K.H."/>
            <person name="Hubbard S.S."/>
            <person name="Banfield J.F."/>
        </authorList>
    </citation>
    <scope>NUCLEOTIDE SEQUENCE [LARGE SCALE GENOMIC DNA]</scope>
</reference>
<feature type="domain" description="CxxC-x17-CxxC" evidence="2">
    <location>
        <begin position="107"/>
        <end position="142"/>
    </location>
</feature>
<sequence>MKKQSKLKQKKSSVRSKGGADIADIIVKMQEQLTFLDKKMDNLVDILIRQISARAGEVRPSPKPFQQHQHQQQPHQQSQIQQQRPQQQPAQPHHHGERRQDNHFRGRVLHKAICADCKKDCEIPFQPSPGRPVYCKACFSVRKGGNSQKERPNYRPGPVQITPVAKPQVVEKKRIVEKKKPTGKRRK</sequence>
<feature type="compositionally biased region" description="Basic residues" evidence="1">
    <location>
        <begin position="1"/>
        <end position="14"/>
    </location>
</feature>
<evidence type="ECO:0000259" key="2">
    <source>
        <dbReference type="Pfam" id="PF23477"/>
    </source>
</evidence>
<evidence type="ECO:0000256" key="1">
    <source>
        <dbReference type="SAM" id="MobiDB-lite"/>
    </source>
</evidence>
<dbReference type="NCBIfam" id="TIGR04272">
    <property type="entry name" value="cxxc_cxxc_Mbark"/>
    <property type="match status" value="1"/>
</dbReference>
<dbReference type="Pfam" id="PF23477">
    <property type="entry name" value="zf_Tbcl_2"/>
    <property type="match status" value="1"/>
</dbReference>
<proteinExistence type="predicted"/>
<feature type="compositionally biased region" description="Basic and acidic residues" evidence="1">
    <location>
        <begin position="169"/>
        <end position="180"/>
    </location>
</feature>
<feature type="compositionally biased region" description="Low complexity" evidence="1">
    <location>
        <begin position="64"/>
        <end position="91"/>
    </location>
</feature>
<dbReference type="Proteomes" id="UP000178187">
    <property type="component" value="Unassembled WGS sequence"/>
</dbReference>
<gene>
    <name evidence="3" type="ORF">A3G33_01140</name>
</gene>
<organism evidence="3 4">
    <name type="scientific">Candidatus Danuiimicrobium aquiferis</name>
    <dbReference type="NCBI Taxonomy" id="1801832"/>
    <lineage>
        <taxon>Bacteria</taxon>
        <taxon>Pseudomonadati</taxon>
        <taxon>Candidatus Omnitrophota</taxon>
        <taxon>Candidatus Danuiimicrobium</taxon>
    </lineage>
</organism>
<feature type="region of interest" description="Disordered" evidence="1">
    <location>
        <begin position="143"/>
        <end position="187"/>
    </location>
</feature>
<dbReference type="InterPro" id="IPR026363">
    <property type="entry name" value="CxxC-x17-CxxC_dom"/>
</dbReference>
<evidence type="ECO:0000313" key="3">
    <source>
        <dbReference type="EMBL" id="OGW98794.1"/>
    </source>
</evidence>
<feature type="region of interest" description="Disordered" evidence="1">
    <location>
        <begin position="56"/>
        <end position="104"/>
    </location>
</feature>
<evidence type="ECO:0000313" key="4">
    <source>
        <dbReference type="Proteomes" id="UP000178187"/>
    </source>
</evidence>
<accession>A0A1G1L0Y3</accession>